<dbReference type="RefSeq" id="WP_208914177.1">
    <property type="nucleotide sequence ID" value="NZ_LT840184.1"/>
</dbReference>
<dbReference type="InterPro" id="IPR019673">
    <property type="entry name" value="Spore_germination_GerPC"/>
</dbReference>
<evidence type="ECO:0000313" key="3">
    <source>
        <dbReference type="Proteomes" id="UP000192940"/>
    </source>
</evidence>
<feature type="coiled-coil region" evidence="1">
    <location>
        <begin position="6"/>
        <end position="40"/>
    </location>
</feature>
<name>A0A1X7HG56_9BACL</name>
<dbReference type="STRING" id="1313296.SAMN05661091_3307"/>
<dbReference type="Proteomes" id="UP000192940">
    <property type="component" value="Chromosome I"/>
</dbReference>
<dbReference type="AlphaFoldDB" id="A0A1X7HG56"/>
<organism evidence="2 3">
    <name type="scientific">Paenibacillus uliginis N3/975</name>
    <dbReference type="NCBI Taxonomy" id="1313296"/>
    <lineage>
        <taxon>Bacteria</taxon>
        <taxon>Bacillati</taxon>
        <taxon>Bacillota</taxon>
        <taxon>Bacilli</taxon>
        <taxon>Bacillales</taxon>
        <taxon>Paenibacillaceae</taxon>
        <taxon>Paenibacillus</taxon>
    </lineage>
</organism>
<sequence>MHPFYIQQLFHELKAQSEKLGQMEQLLQQLRKDVDGLMSKSQTHIERVDYHFDLLKIEKLEGTLNIGMNSNDGKNLEDITVNGQSMEQIQKNPDQSEMIRSIEQPVLSYLQDEIPELIRVMARERKIQIDSPYTHMIIDDVRRQINDRILIYLEKIQTDEEEIRNKDYIRTTVIEHMKRDIEIAVKQHIERSFSGKWDVNETERRE</sequence>
<protein>
    <submittedName>
        <fullName evidence="2">Spore germination protein PC</fullName>
    </submittedName>
</protein>
<evidence type="ECO:0000313" key="2">
    <source>
        <dbReference type="EMBL" id="SMF86145.1"/>
    </source>
</evidence>
<dbReference type="Pfam" id="PF10737">
    <property type="entry name" value="GerPC"/>
    <property type="match status" value="1"/>
</dbReference>
<accession>A0A1X7HG56</accession>
<reference evidence="2 3" key="1">
    <citation type="submission" date="2017-04" db="EMBL/GenBank/DDBJ databases">
        <authorList>
            <person name="Afonso C.L."/>
            <person name="Miller P.J."/>
            <person name="Scott M.A."/>
            <person name="Spackman E."/>
            <person name="Goraichik I."/>
            <person name="Dimitrov K.M."/>
            <person name="Suarez D.L."/>
            <person name="Swayne D.E."/>
        </authorList>
    </citation>
    <scope>NUCLEOTIDE SEQUENCE [LARGE SCALE GENOMIC DNA]</scope>
    <source>
        <strain evidence="2 3">N3/975</strain>
    </source>
</reference>
<proteinExistence type="predicted"/>
<gene>
    <name evidence="2" type="ORF">SAMN05661091_3307</name>
</gene>
<keyword evidence="3" id="KW-1185">Reference proteome</keyword>
<keyword evidence="1" id="KW-0175">Coiled coil</keyword>
<dbReference type="EMBL" id="LT840184">
    <property type="protein sequence ID" value="SMF86145.1"/>
    <property type="molecule type" value="Genomic_DNA"/>
</dbReference>
<evidence type="ECO:0000256" key="1">
    <source>
        <dbReference type="SAM" id="Coils"/>
    </source>
</evidence>